<dbReference type="AlphaFoldDB" id="A0A0A9EQ69"/>
<dbReference type="EMBL" id="GBRH01197870">
    <property type="protein sequence ID" value="JAE00026.1"/>
    <property type="molecule type" value="Transcribed_RNA"/>
</dbReference>
<accession>A0A0A9EQ69</accession>
<reference evidence="1" key="1">
    <citation type="submission" date="2014-09" db="EMBL/GenBank/DDBJ databases">
        <authorList>
            <person name="Magalhaes I.L.F."/>
            <person name="Oliveira U."/>
            <person name="Santos F.R."/>
            <person name="Vidigal T.H.D.A."/>
            <person name="Brescovit A.D."/>
            <person name="Santos A.J."/>
        </authorList>
    </citation>
    <scope>NUCLEOTIDE SEQUENCE</scope>
    <source>
        <tissue evidence="1">Shoot tissue taken approximately 20 cm above the soil surface</tissue>
    </source>
</reference>
<name>A0A0A9EQ69_ARUDO</name>
<reference evidence="1" key="2">
    <citation type="journal article" date="2015" name="Data Brief">
        <title>Shoot transcriptome of the giant reed, Arundo donax.</title>
        <authorList>
            <person name="Barrero R.A."/>
            <person name="Guerrero F.D."/>
            <person name="Moolhuijzen P."/>
            <person name="Goolsby J.A."/>
            <person name="Tidwell J."/>
            <person name="Bellgard S.E."/>
            <person name="Bellgard M.I."/>
        </authorList>
    </citation>
    <scope>NUCLEOTIDE SEQUENCE</scope>
    <source>
        <tissue evidence="1">Shoot tissue taken approximately 20 cm above the soil surface</tissue>
    </source>
</reference>
<protein>
    <submittedName>
        <fullName evidence="1">Uncharacterized protein</fullName>
    </submittedName>
</protein>
<proteinExistence type="predicted"/>
<organism evidence="1">
    <name type="scientific">Arundo donax</name>
    <name type="common">Giant reed</name>
    <name type="synonym">Donax arundinaceus</name>
    <dbReference type="NCBI Taxonomy" id="35708"/>
    <lineage>
        <taxon>Eukaryota</taxon>
        <taxon>Viridiplantae</taxon>
        <taxon>Streptophyta</taxon>
        <taxon>Embryophyta</taxon>
        <taxon>Tracheophyta</taxon>
        <taxon>Spermatophyta</taxon>
        <taxon>Magnoliopsida</taxon>
        <taxon>Liliopsida</taxon>
        <taxon>Poales</taxon>
        <taxon>Poaceae</taxon>
        <taxon>PACMAD clade</taxon>
        <taxon>Arundinoideae</taxon>
        <taxon>Arundineae</taxon>
        <taxon>Arundo</taxon>
    </lineage>
</organism>
<evidence type="ECO:0000313" key="1">
    <source>
        <dbReference type="EMBL" id="JAE00026.1"/>
    </source>
</evidence>
<sequence length="18" mass="2068">MPWRGRSAARSRCRSFGS</sequence>